<reference evidence="1 2" key="1">
    <citation type="submission" date="2024-01" db="EMBL/GenBank/DDBJ databases">
        <title>The complete chloroplast genome sequence of Lithospermum erythrorhizon: insights into the phylogenetic relationship among Boraginaceae species and the maternal lineages of purple gromwells.</title>
        <authorList>
            <person name="Okada T."/>
            <person name="Watanabe K."/>
        </authorList>
    </citation>
    <scope>NUCLEOTIDE SEQUENCE [LARGE SCALE GENOMIC DNA]</scope>
</reference>
<dbReference type="EMBL" id="BAABME010019498">
    <property type="protein sequence ID" value="GAA0157384.1"/>
    <property type="molecule type" value="Genomic_DNA"/>
</dbReference>
<dbReference type="AlphaFoldDB" id="A0AAV3PZY0"/>
<evidence type="ECO:0000313" key="2">
    <source>
        <dbReference type="Proteomes" id="UP001454036"/>
    </source>
</evidence>
<proteinExistence type="predicted"/>
<protein>
    <submittedName>
        <fullName evidence="1">Uncharacterized protein</fullName>
    </submittedName>
</protein>
<gene>
    <name evidence="1" type="ORF">LIER_38449</name>
</gene>
<keyword evidence="2" id="KW-1185">Reference proteome</keyword>
<organism evidence="1 2">
    <name type="scientific">Lithospermum erythrorhizon</name>
    <name type="common">Purple gromwell</name>
    <name type="synonym">Lithospermum officinale var. erythrorhizon</name>
    <dbReference type="NCBI Taxonomy" id="34254"/>
    <lineage>
        <taxon>Eukaryota</taxon>
        <taxon>Viridiplantae</taxon>
        <taxon>Streptophyta</taxon>
        <taxon>Embryophyta</taxon>
        <taxon>Tracheophyta</taxon>
        <taxon>Spermatophyta</taxon>
        <taxon>Magnoliopsida</taxon>
        <taxon>eudicotyledons</taxon>
        <taxon>Gunneridae</taxon>
        <taxon>Pentapetalae</taxon>
        <taxon>asterids</taxon>
        <taxon>lamiids</taxon>
        <taxon>Boraginales</taxon>
        <taxon>Boraginaceae</taxon>
        <taxon>Boraginoideae</taxon>
        <taxon>Lithospermeae</taxon>
        <taxon>Lithospermum</taxon>
    </lineage>
</organism>
<evidence type="ECO:0000313" key="1">
    <source>
        <dbReference type="EMBL" id="GAA0157384.1"/>
    </source>
</evidence>
<dbReference type="Proteomes" id="UP001454036">
    <property type="component" value="Unassembled WGS sequence"/>
</dbReference>
<sequence>MTAADKGKNKREVFGLGKAPSKVWKLYCEKVPYRIIPGIY</sequence>
<comment type="caution">
    <text evidence="1">The sequence shown here is derived from an EMBL/GenBank/DDBJ whole genome shotgun (WGS) entry which is preliminary data.</text>
</comment>
<name>A0AAV3PZY0_LITER</name>
<accession>A0AAV3PZY0</accession>